<evidence type="ECO:0000313" key="2">
    <source>
        <dbReference type="Proteomes" id="UP000094527"/>
    </source>
</evidence>
<evidence type="ECO:0000313" key="1">
    <source>
        <dbReference type="EMBL" id="ODN00296.1"/>
    </source>
</evidence>
<gene>
    <name evidence="1" type="ORF">Ocin01_06384</name>
</gene>
<comment type="caution">
    <text evidence="1">The sequence shown here is derived from an EMBL/GenBank/DDBJ whole genome shotgun (WGS) entry which is preliminary data.</text>
</comment>
<feature type="non-terminal residue" evidence="1">
    <location>
        <position position="1"/>
    </location>
</feature>
<sequence>SAGGTSFKADWALTVFSLQHLKPEYHFLKSHISSASDRDSEAQRRSFSFRALKSPLFIWIELNYIGRR</sequence>
<dbReference type="AlphaFoldDB" id="A0A1D2N5R6"/>
<reference evidence="1 2" key="1">
    <citation type="journal article" date="2016" name="Genome Biol. Evol.">
        <title>Gene Family Evolution Reflects Adaptation to Soil Environmental Stressors in the Genome of the Collembolan Orchesella cincta.</title>
        <authorList>
            <person name="Faddeeva-Vakhrusheva A."/>
            <person name="Derks M.F."/>
            <person name="Anvar S.Y."/>
            <person name="Agamennone V."/>
            <person name="Suring W."/>
            <person name="Smit S."/>
            <person name="van Straalen N.M."/>
            <person name="Roelofs D."/>
        </authorList>
    </citation>
    <scope>NUCLEOTIDE SEQUENCE [LARGE SCALE GENOMIC DNA]</scope>
    <source>
        <tissue evidence="1">Mixed pool</tissue>
    </source>
</reference>
<proteinExistence type="predicted"/>
<protein>
    <submittedName>
        <fullName evidence="1">Uncharacterized protein</fullName>
    </submittedName>
</protein>
<name>A0A1D2N5R6_ORCCI</name>
<keyword evidence="2" id="KW-1185">Reference proteome</keyword>
<organism evidence="1 2">
    <name type="scientific">Orchesella cincta</name>
    <name type="common">Springtail</name>
    <name type="synonym">Podura cincta</name>
    <dbReference type="NCBI Taxonomy" id="48709"/>
    <lineage>
        <taxon>Eukaryota</taxon>
        <taxon>Metazoa</taxon>
        <taxon>Ecdysozoa</taxon>
        <taxon>Arthropoda</taxon>
        <taxon>Hexapoda</taxon>
        <taxon>Collembola</taxon>
        <taxon>Entomobryomorpha</taxon>
        <taxon>Entomobryoidea</taxon>
        <taxon>Orchesellidae</taxon>
        <taxon>Orchesellinae</taxon>
        <taxon>Orchesella</taxon>
    </lineage>
</organism>
<accession>A0A1D2N5R6</accession>
<dbReference type="EMBL" id="LJIJ01000217">
    <property type="protein sequence ID" value="ODN00296.1"/>
    <property type="molecule type" value="Genomic_DNA"/>
</dbReference>
<dbReference type="Proteomes" id="UP000094527">
    <property type="component" value="Unassembled WGS sequence"/>
</dbReference>